<comment type="caution">
    <text evidence="1">The sequence shown here is derived from an EMBL/GenBank/DDBJ whole genome shotgun (WGS) entry which is preliminary data.</text>
</comment>
<proteinExistence type="predicted"/>
<evidence type="ECO:0008006" key="3">
    <source>
        <dbReference type="Google" id="ProtNLM"/>
    </source>
</evidence>
<protein>
    <recommendedName>
        <fullName evidence="3">Methyltransferase type 11 domain-containing protein</fullName>
    </recommendedName>
</protein>
<dbReference type="Proteomes" id="UP000231371">
    <property type="component" value="Unassembled WGS sequence"/>
</dbReference>
<evidence type="ECO:0000313" key="2">
    <source>
        <dbReference type="Proteomes" id="UP000231371"/>
    </source>
</evidence>
<accession>A0A2H0KEY7</accession>
<dbReference type="Gene3D" id="3.40.50.150">
    <property type="entry name" value="Vaccinia Virus protein VP39"/>
    <property type="match status" value="1"/>
</dbReference>
<name>A0A2H0KEY7_9BACT</name>
<evidence type="ECO:0000313" key="1">
    <source>
        <dbReference type="EMBL" id="PIQ69806.1"/>
    </source>
</evidence>
<organism evidence="1 2">
    <name type="scientific">Candidatus Shapirobacteria bacterium CG11_big_fil_rev_8_21_14_0_20_40_12</name>
    <dbReference type="NCBI Taxonomy" id="1974889"/>
    <lineage>
        <taxon>Bacteria</taxon>
        <taxon>Candidatus Shapironibacteriota</taxon>
    </lineage>
</organism>
<dbReference type="CDD" id="cd02440">
    <property type="entry name" value="AdoMet_MTases"/>
    <property type="match status" value="1"/>
</dbReference>
<dbReference type="SUPFAM" id="SSF53335">
    <property type="entry name" value="S-adenosyl-L-methionine-dependent methyltransferases"/>
    <property type="match status" value="1"/>
</dbReference>
<dbReference type="EMBL" id="PCVI01000062">
    <property type="protein sequence ID" value="PIQ69806.1"/>
    <property type="molecule type" value="Genomic_DNA"/>
</dbReference>
<dbReference type="AlphaFoldDB" id="A0A2H0KEY7"/>
<sequence length="114" mass="13290">MEFASKQVKPSEKILDAGAGDRRYKKYFFHARYEATDFKDVLDNFFTDIFNHSSKIKYDFICSLDKISKPNGSYDAIINTQVLEHVEYPQKVINEFYRILKPGGKLFLTTPHTV</sequence>
<gene>
    <name evidence="1" type="ORF">COV89_03905</name>
</gene>
<reference evidence="1 2" key="1">
    <citation type="submission" date="2017-09" db="EMBL/GenBank/DDBJ databases">
        <title>Depth-based differentiation of microbial function through sediment-hosted aquifers and enrichment of novel symbionts in the deep terrestrial subsurface.</title>
        <authorList>
            <person name="Probst A.J."/>
            <person name="Ladd B."/>
            <person name="Jarett J.K."/>
            <person name="Geller-Mcgrath D.E."/>
            <person name="Sieber C.M."/>
            <person name="Emerson J.B."/>
            <person name="Anantharaman K."/>
            <person name="Thomas B.C."/>
            <person name="Malmstrom R."/>
            <person name="Stieglmeier M."/>
            <person name="Klingl A."/>
            <person name="Woyke T."/>
            <person name="Ryan C.M."/>
            <person name="Banfield J.F."/>
        </authorList>
    </citation>
    <scope>NUCLEOTIDE SEQUENCE [LARGE SCALE GENOMIC DNA]</scope>
    <source>
        <strain evidence="1">CG11_big_fil_rev_8_21_14_0_20_40_12</strain>
    </source>
</reference>
<dbReference type="InterPro" id="IPR029063">
    <property type="entry name" value="SAM-dependent_MTases_sf"/>
</dbReference>
<dbReference type="Pfam" id="PF13489">
    <property type="entry name" value="Methyltransf_23"/>
    <property type="match status" value="1"/>
</dbReference>